<dbReference type="Pfam" id="PF16640">
    <property type="entry name" value="Big_3_5"/>
    <property type="match status" value="3"/>
</dbReference>
<feature type="domain" description="Bacterial Ig-like" evidence="3">
    <location>
        <begin position="377"/>
        <end position="455"/>
    </location>
</feature>
<dbReference type="InterPro" id="IPR032109">
    <property type="entry name" value="Big_3_5"/>
</dbReference>
<evidence type="ECO:0000256" key="1">
    <source>
        <dbReference type="SAM" id="MobiDB-lite"/>
    </source>
</evidence>
<evidence type="ECO:0000313" key="4">
    <source>
        <dbReference type="EMBL" id="MDH6282342.1"/>
    </source>
</evidence>
<proteinExistence type="predicted"/>
<feature type="domain" description="Bacterial Ig-like" evidence="3">
    <location>
        <begin position="472"/>
        <end position="553"/>
    </location>
</feature>
<evidence type="ECO:0000259" key="3">
    <source>
        <dbReference type="Pfam" id="PF16640"/>
    </source>
</evidence>
<keyword evidence="2" id="KW-0732">Signal</keyword>
<evidence type="ECO:0000313" key="5">
    <source>
        <dbReference type="Proteomes" id="UP001160334"/>
    </source>
</evidence>
<feature type="signal peptide" evidence="2">
    <location>
        <begin position="1"/>
        <end position="22"/>
    </location>
</feature>
<protein>
    <recommendedName>
        <fullName evidence="3">Bacterial Ig-like domain-containing protein</fullName>
    </recommendedName>
</protein>
<gene>
    <name evidence="4" type="ORF">M2280_003570</name>
</gene>
<organism evidence="4 5">
    <name type="scientific">Prescottella agglutinans</name>
    <dbReference type="NCBI Taxonomy" id="1644129"/>
    <lineage>
        <taxon>Bacteria</taxon>
        <taxon>Bacillati</taxon>
        <taxon>Actinomycetota</taxon>
        <taxon>Actinomycetes</taxon>
        <taxon>Mycobacteriales</taxon>
        <taxon>Nocardiaceae</taxon>
        <taxon>Prescottella</taxon>
    </lineage>
</organism>
<dbReference type="Gene3D" id="2.60.40.2270">
    <property type="match status" value="1"/>
</dbReference>
<feature type="compositionally biased region" description="Polar residues" evidence="1">
    <location>
        <begin position="156"/>
        <end position="172"/>
    </location>
</feature>
<dbReference type="Proteomes" id="UP001160334">
    <property type="component" value="Unassembled WGS sequence"/>
</dbReference>
<sequence length="579" mass="57349">MSSKLYRFIAPVAVGATVAAGAGVLGVATASAETTTTPFNNACQATPSSSLAGGPQTQVQAASVTVDAPASVAPGEEFVVTISPPPISVPNDLGSGASLSNISRLKIDVAMPENAQFVGAEVVAGTASGITGVAPSVIVVNDSGNPDANGSIIRLSGNNETIGNGPKSSKSSEGGIKANASGSTTSFQLPQVKATLKAGAAGNISMKLRTAGAAGQFGNDANFLTFLPRASAPIVGTVWAPTQCSPRDTASGPLNAGSGPLATIQILRQAVATVTHLDGPSAVTNGGAFALTATVVPTPDAGQVQFTRNGEDVGTPVDLVNGKATLNETLDVDGDYAYGAKFLGAEFFNPSAGSKTVTVTSQDIQTTTSVTGPAQDAYRSQPVNLTAKVEPGVSGGSVTFDVDGTAVGTADVKDDGVAVLPHTFDTNGTHRVVARYSGAEGVSPSVSTQYAVSVTEAPAAAVATTVTVDPVASTAKGSPVTLTARLHPADARGTVQFKLGNVLLGGPVRVDANGVATLTTFFQNPGEFAITADFTADSGFINSSADPVNVTVTGSPDTVPGDGGGSLGSLSGLFGSLGG</sequence>
<feature type="chain" id="PRO_5047177310" description="Bacterial Ig-like domain-containing protein" evidence="2">
    <location>
        <begin position="23"/>
        <end position="579"/>
    </location>
</feature>
<dbReference type="EMBL" id="JARXVC010000009">
    <property type="protein sequence ID" value="MDH6282342.1"/>
    <property type="molecule type" value="Genomic_DNA"/>
</dbReference>
<dbReference type="RefSeq" id="WP_280761650.1">
    <property type="nucleotide sequence ID" value="NZ_JARXVC010000009.1"/>
</dbReference>
<dbReference type="InterPro" id="IPR013783">
    <property type="entry name" value="Ig-like_fold"/>
</dbReference>
<feature type="domain" description="Bacterial Ig-like" evidence="3">
    <location>
        <begin position="279"/>
        <end position="360"/>
    </location>
</feature>
<comment type="caution">
    <text evidence="4">The sequence shown here is derived from an EMBL/GenBank/DDBJ whole genome shotgun (WGS) entry which is preliminary data.</text>
</comment>
<dbReference type="Gene3D" id="2.60.40.10">
    <property type="entry name" value="Immunoglobulins"/>
    <property type="match status" value="3"/>
</dbReference>
<reference evidence="4 5" key="1">
    <citation type="submission" date="2023-04" db="EMBL/GenBank/DDBJ databases">
        <title>Forest soil microbial communities from Buena Vista Peninsula, Colon Province, Panama.</title>
        <authorList>
            <person name="Bouskill N."/>
        </authorList>
    </citation>
    <scope>NUCLEOTIDE SEQUENCE [LARGE SCALE GENOMIC DNA]</scope>
    <source>
        <strain evidence="4 5">CFH S0262</strain>
    </source>
</reference>
<evidence type="ECO:0000256" key="2">
    <source>
        <dbReference type="SAM" id="SignalP"/>
    </source>
</evidence>
<accession>A0ABT6MDG2</accession>
<feature type="region of interest" description="Disordered" evidence="1">
    <location>
        <begin position="156"/>
        <end position="183"/>
    </location>
</feature>
<keyword evidence="5" id="KW-1185">Reference proteome</keyword>
<name>A0ABT6MDG2_9NOCA</name>